<evidence type="ECO:0000313" key="8">
    <source>
        <dbReference type="EMBL" id="MBE8718127.1"/>
    </source>
</evidence>
<evidence type="ECO:0000256" key="4">
    <source>
        <dbReference type="ARBA" id="ARBA00022801"/>
    </source>
</evidence>
<comment type="similarity">
    <text evidence="6">Belongs to the RNase D family.</text>
</comment>
<feature type="domain" description="HRDC" evidence="7">
    <location>
        <begin position="214"/>
        <end position="294"/>
    </location>
</feature>
<dbReference type="GO" id="GO:0000166">
    <property type="term" value="F:nucleotide binding"/>
    <property type="evidence" value="ECO:0007669"/>
    <property type="project" value="InterPro"/>
</dbReference>
<sequence>MLIPTDPIWIDSDDELEALCTRWRQQAAIAVDTEFMRSSTFYPIAGLIQVGDGKGCYLIDPLAITRFDALRELMLDEKVTKVFHSCSEDLEVFQCLLNCVPSPVFDTQLAAAFAGFGFSIGYAGLVKATLLHEIPKEETRSDWLQRPLSVAQLKYAALDVAHMLVVYGKLLQILKAADRLCWVRDDCAELVQQARQPDDYAQAWKKVGFAWKLRGAELAILRDLCIWRETEARARDIPRNRLIKEPALWEIARKQPKDAAGLQRIDDIPQRTLQEDSERLLHIVRDSSATPSAACPERPEPPLAKSEGPLMKALKNCTRERAEALALPPEVLVRKKEYEFIVRSGLKGREYALPDRLLSWRYEVIGKYLLDVTRHPQLETDESSAS</sequence>
<dbReference type="Pfam" id="PF01612">
    <property type="entry name" value="DNA_pol_A_exo1"/>
    <property type="match status" value="1"/>
</dbReference>
<evidence type="ECO:0000256" key="1">
    <source>
        <dbReference type="ARBA" id="ARBA00022490"/>
    </source>
</evidence>
<dbReference type="RefSeq" id="WP_193910441.1">
    <property type="nucleotide sequence ID" value="NZ_PRDL01000001.1"/>
</dbReference>
<accession>A0A928V7J6</accession>
<dbReference type="InterPro" id="IPR006292">
    <property type="entry name" value="RNase_D"/>
</dbReference>
<dbReference type="PANTHER" id="PTHR47649:SF1">
    <property type="entry name" value="RIBONUCLEASE D"/>
    <property type="match status" value="1"/>
</dbReference>
<comment type="subcellular location">
    <subcellularLocation>
        <location evidence="6">Cytoplasm</location>
    </subcellularLocation>
</comment>
<dbReference type="PROSITE" id="PS50967">
    <property type="entry name" value="HRDC"/>
    <property type="match status" value="1"/>
</dbReference>
<dbReference type="InterPro" id="IPR012337">
    <property type="entry name" value="RNaseH-like_sf"/>
</dbReference>
<comment type="function">
    <text evidence="6">Exonuclease involved in the 3' processing of various precursor tRNAs. Initiates hydrolysis at the 3'-terminus of an RNA molecule and releases 5'-mononucleotides.</text>
</comment>
<reference evidence="8" key="1">
    <citation type="submission" date="2018-07" db="EMBL/GenBank/DDBJ databases">
        <title>Genome assembly of strain Ka43.</title>
        <authorList>
            <person name="Kukolya J."/>
            <person name="Nagy I."/>
            <person name="Horvath B."/>
            <person name="Toth A."/>
        </authorList>
    </citation>
    <scope>NUCLEOTIDE SEQUENCE</scope>
    <source>
        <strain evidence="8">KB43</strain>
    </source>
</reference>
<dbReference type="Gene3D" id="1.10.150.80">
    <property type="entry name" value="HRDC domain"/>
    <property type="match status" value="2"/>
</dbReference>
<keyword evidence="3 6" id="KW-0540">Nuclease</keyword>
<evidence type="ECO:0000256" key="3">
    <source>
        <dbReference type="ARBA" id="ARBA00022722"/>
    </source>
</evidence>
<dbReference type="SUPFAM" id="SSF53098">
    <property type="entry name" value="Ribonuclease H-like"/>
    <property type="match status" value="1"/>
</dbReference>
<dbReference type="GO" id="GO:0003676">
    <property type="term" value="F:nucleic acid binding"/>
    <property type="evidence" value="ECO:0007669"/>
    <property type="project" value="InterPro"/>
</dbReference>
<organism evidence="8 9">
    <name type="scientific">Cellvibrio polysaccharolyticus</name>
    <dbReference type="NCBI Taxonomy" id="2082724"/>
    <lineage>
        <taxon>Bacteria</taxon>
        <taxon>Pseudomonadati</taxon>
        <taxon>Pseudomonadota</taxon>
        <taxon>Gammaproteobacteria</taxon>
        <taxon>Cellvibrionales</taxon>
        <taxon>Cellvibrionaceae</taxon>
        <taxon>Cellvibrio</taxon>
    </lineage>
</organism>
<dbReference type="InterPro" id="IPR036397">
    <property type="entry name" value="RNaseH_sf"/>
</dbReference>
<evidence type="ECO:0000256" key="6">
    <source>
        <dbReference type="HAMAP-Rule" id="MF_01899"/>
    </source>
</evidence>
<dbReference type="SMART" id="SM00474">
    <property type="entry name" value="35EXOc"/>
    <property type="match status" value="1"/>
</dbReference>
<comment type="catalytic activity">
    <reaction evidence="6">
        <text>Exonucleolytic cleavage that removes extra residues from the 3'-terminus of tRNA to produce 5'-mononucleotides.</text>
        <dbReference type="EC" id="3.1.13.5"/>
    </reaction>
</comment>
<protein>
    <recommendedName>
        <fullName evidence="6">Ribonuclease D</fullName>
        <shortName evidence="6">RNase D</shortName>
        <ecNumber evidence="6">3.1.13.5</ecNumber>
    </recommendedName>
</protein>
<dbReference type="SMART" id="SM00341">
    <property type="entry name" value="HRDC"/>
    <property type="match status" value="1"/>
</dbReference>
<proteinExistence type="inferred from homology"/>
<dbReference type="InterPro" id="IPR044876">
    <property type="entry name" value="HRDC_dom_sf"/>
</dbReference>
<keyword evidence="9" id="KW-1185">Reference proteome</keyword>
<dbReference type="SUPFAM" id="SSF47819">
    <property type="entry name" value="HRDC-like"/>
    <property type="match status" value="2"/>
</dbReference>
<dbReference type="GO" id="GO:0042780">
    <property type="term" value="P:tRNA 3'-end processing"/>
    <property type="evidence" value="ECO:0007669"/>
    <property type="project" value="UniProtKB-UniRule"/>
</dbReference>
<dbReference type="NCBIfam" id="TIGR01388">
    <property type="entry name" value="rnd"/>
    <property type="match status" value="1"/>
</dbReference>
<dbReference type="InterPro" id="IPR051086">
    <property type="entry name" value="RNase_D-like"/>
</dbReference>
<dbReference type="Proteomes" id="UP000652567">
    <property type="component" value="Unassembled WGS sequence"/>
</dbReference>
<dbReference type="Gene3D" id="3.30.420.10">
    <property type="entry name" value="Ribonuclease H-like superfamily/Ribonuclease H"/>
    <property type="match status" value="1"/>
</dbReference>
<dbReference type="EC" id="3.1.13.5" evidence="6"/>
<evidence type="ECO:0000259" key="7">
    <source>
        <dbReference type="PROSITE" id="PS50967"/>
    </source>
</evidence>
<name>A0A928V7J6_9GAMM</name>
<dbReference type="PANTHER" id="PTHR47649">
    <property type="entry name" value="RIBONUCLEASE D"/>
    <property type="match status" value="1"/>
</dbReference>
<dbReference type="EMBL" id="PRDL01000001">
    <property type="protein sequence ID" value="MBE8718127.1"/>
    <property type="molecule type" value="Genomic_DNA"/>
</dbReference>
<comment type="caution">
    <text evidence="8">The sequence shown here is derived from an EMBL/GenBank/DDBJ whole genome shotgun (WGS) entry which is preliminary data.</text>
</comment>
<comment type="cofactor">
    <cofactor evidence="6">
        <name>a divalent metal cation</name>
        <dbReference type="ChEBI" id="CHEBI:60240"/>
    </cofactor>
</comment>
<dbReference type="InterPro" id="IPR002121">
    <property type="entry name" value="HRDC_dom"/>
</dbReference>
<dbReference type="Pfam" id="PF00570">
    <property type="entry name" value="HRDC"/>
    <property type="match status" value="1"/>
</dbReference>
<dbReference type="InterPro" id="IPR010997">
    <property type="entry name" value="HRDC-like_sf"/>
</dbReference>
<keyword evidence="4 6" id="KW-0378">Hydrolase</keyword>
<dbReference type="HAMAP" id="MF_01899">
    <property type="entry name" value="RNase_D"/>
    <property type="match status" value="1"/>
</dbReference>
<keyword evidence="1 6" id="KW-0963">Cytoplasm</keyword>
<dbReference type="InterPro" id="IPR002562">
    <property type="entry name" value="3'-5'_exonuclease_dom"/>
</dbReference>
<dbReference type="GO" id="GO:0005737">
    <property type="term" value="C:cytoplasm"/>
    <property type="evidence" value="ECO:0007669"/>
    <property type="project" value="UniProtKB-SubCell"/>
</dbReference>
<gene>
    <name evidence="6 8" type="primary">rnd</name>
    <name evidence="8" type="ORF">C4F51_13110</name>
</gene>
<evidence type="ECO:0000313" key="9">
    <source>
        <dbReference type="Proteomes" id="UP000652567"/>
    </source>
</evidence>
<dbReference type="CDD" id="cd06142">
    <property type="entry name" value="RNaseD_exo"/>
    <property type="match status" value="1"/>
</dbReference>
<evidence type="ECO:0000256" key="5">
    <source>
        <dbReference type="ARBA" id="ARBA00022839"/>
    </source>
</evidence>
<dbReference type="AlphaFoldDB" id="A0A928V7J6"/>
<evidence type="ECO:0000256" key="2">
    <source>
        <dbReference type="ARBA" id="ARBA00022694"/>
    </source>
</evidence>
<dbReference type="GO" id="GO:0008408">
    <property type="term" value="F:3'-5' exonuclease activity"/>
    <property type="evidence" value="ECO:0007669"/>
    <property type="project" value="InterPro"/>
</dbReference>
<dbReference type="GO" id="GO:0033890">
    <property type="term" value="F:ribonuclease D activity"/>
    <property type="evidence" value="ECO:0007669"/>
    <property type="project" value="UniProtKB-UniRule"/>
</dbReference>
<keyword evidence="2 6" id="KW-0819">tRNA processing</keyword>
<keyword evidence="5 6" id="KW-0269">Exonuclease</keyword>